<comment type="caution">
    <text evidence="1">The sequence shown here is derived from an EMBL/GenBank/DDBJ whole genome shotgun (WGS) entry which is preliminary data.</text>
</comment>
<dbReference type="Proteomes" id="UP001615411">
    <property type="component" value="Unassembled WGS sequence"/>
</dbReference>
<organism evidence="1 2">
    <name type="scientific">Pseudomonas caricapapayae</name>
    <dbReference type="NCBI Taxonomy" id="46678"/>
    <lineage>
        <taxon>Bacteria</taxon>
        <taxon>Pseudomonadati</taxon>
        <taxon>Pseudomonadota</taxon>
        <taxon>Gammaproteobacteria</taxon>
        <taxon>Pseudomonadales</taxon>
        <taxon>Pseudomonadaceae</taxon>
        <taxon>Pseudomonas</taxon>
    </lineage>
</organism>
<reference evidence="1" key="1">
    <citation type="submission" date="2024-10" db="EMBL/GenBank/DDBJ databases">
        <title>Aeromonas and Pseudomonas from the Cagarras Archipelago, Rio de Janeiro, Brazil.</title>
        <authorList>
            <person name="Canellas A.L.B."/>
            <person name="Laport M.S."/>
        </authorList>
    </citation>
    <scope>NUCLEOTIDE SEQUENCE</scope>
    <source>
        <strain evidence="1">ACP-7</strain>
    </source>
</reference>
<sequence>MRWMLMLLVLMSAGCAQDLGELDPVKLSDEHKLAQPKLEYLGVAGFLLRWRDEAVLFDPLFSRPSLPQLFWLSPNTRQIDDYMPKAPEVSMLLVGHAHYDHLLDVAWVMNHHTPNATFYGSRTAGHILRAEVGKDRKIENAEGKMAWLPGPNGPRPIARADGWFTSSKGAIRAMPIQSSHAPNATGVDLMGGEYQQDLSALPKAFWNWKEGQTLAWLVDLLDEKGKTVYRIHFQDSSSDAPYGFPPDLGDDTGIDVAILPVASWVQVENYPQALIELTQPRLVVLCHWEDFFGGNLDKPKVLRGEKDEPAMYRIVRTTLPAHAEIVMPKPFSEIALPAAIVR</sequence>
<accession>A0ACC7LNR4</accession>
<protein>
    <submittedName>
        <fullName evidence="1">MBL fold metallo-hydrolase</fullName>
    </submittedName>
</protein>
<evidence type="ECO:0000313" key="2">
    <source>
        <dbReference type="Proteomes" id="UP001615411"/>
    </source>
</evidence>
<proteinExistence type="predicted"/>
<name>A0ACC7LNR4_9PSED</name>
<keyword evidence="2" id="KW-1185">Reference proteome</keyword>
<evidence type="ECO:0000313" key="1">
    <source>
        <dbReference type="EMBL" id="MFJ1336507.1"/>
    </source>
</evidence>
<gene>
    <name evidence="1" type="ORF">ACIKP7_00020</name>
</gene>
<dbReference type="EMBL" id="JBIUGF010000001">
    <property type="protein sequence ID" value="MFJ1336507.1"/>
    <property type="molecule type" value="Genomic_DNA"/>
</dbReference>